<evidence type="ECO:0000313" key="1">
    <source>
        <dbReference type="EMBL" id="KKE81256.1"/>
    </source>
</evidence>
<proteinExistence type="predicted"/>
<sequence>MLTPDQKVGCLDLLLAFVYLLLHSRLMCYSFCQSSALGHQSTHLLEQELATKITQSFEANTMFNHAILSQTNNVGVFPKTSLGKQLESVARTLAVKEQLGTNRQIFVVSMGGFDTHSGQAQTLPKLQSALDGALNAFNTSMESMGLANNVTLFTASDFGRTLAINGDGMVMGQTMVGEHIIL</sequence>
<evidence type="ECO:0008006" key="3">
    <source>
        <dbReference type="Google" id="ProtNLM"/>
    </source>
</evidence>
<dbReference type="AlphaFoldDB" id="A0A0F6A5X4"/>
<dbReference type="Pfam" id="PF07394">
    <property type="entry name" value="DUF1501"/>
    <property type="match status" value="1"/>
</dbReference>
<protein>
    <recommendedName>
        <fullName evidence="3">DUF1501 domain-containing protein</fullName>
    </recommendedName>
</protein>
<dbReference type="PATRIC" id="fig|1129367.4.peg.4913"/>
<dbReference type="EMBL" id="AUXW01000189">
    <property type="protein sequence ID" value="KKE81256.1"/>
    <property type="molecule type" value="Genomic_DNA"/>
</dbReference>
<dbReference type="Proteomes" id="UP000033434">
    <property type="component" value="Unassembled WGS sequence"/>
</dbReference>
<dbReference type="InterPro" id="IPR010869">
    <property type="entry name" value="DUF1501"/>
</dbReference>
<comment type="caution">
    <text evidence="1">The sequence shown here is derived from an EMBL/GenBank/DDBJ whole genome shotgun (WGS) entry which is preliminary data.</text>
</comment>
<evidence type="ECO:0000313" key="2">
    <source>
        <dbReference type="Proteomes" id="UP000033434"/>
    </source>
</evidence>
<accession>A0A0F6A5X4</accession>
<name>A0A0F6A5X4_9GAMM</name>
<organism evidence="1 2">
    <name type="scientific">Pseudoalteromonas luteoviolacea S4054</name>
    <dbReference type="NCBI Taxonomy" id="1129367"/>
    <lineage>
        <taxon>Bacteria</taxon>
        <taxon>Pseudomonadati</taxon>
        <taxon>Pseudomonadota</taxon>
        <taxon>Gammaproteobacteria</taxon>
        <taxon>Alteromonadales</taxon>
        <taxon>Pseudoalteromonadaceae</taxon>
        <taxon>Pseudoalteromonas</taxon>
    </lineage>
</organism>
<dbReference type="RefSeq" id="WP_052961158.1">
    <property type="nucleotide sequence ID" value="NZ_AUXW01000189.1"/>
</dbReference>
<reference evidence="1 2" key="1">
    <citation type="journal article" date="2015" name="BMC Genomics">
        <title>Genome mining reveals unlocked bioactive potential of marine Gram-negative bacteria.</title>
        <authorList>
            <person name="Machado H."/>
            <person name="Sonnenschein E.C."/>
            <person name="Melchiorsen J."/>
            <person name="Gram L."/>
        </authorList>
    </citation>
    <scope>NUCLEOTIDE SEQUENCE [LARGE SCALE GENOMIC DNA]</scope>
    <source>
        <strain evidence="1 2">S4054</strain>
    </source>
</reference>
<gene>
    <name evidence="1" type="ORF">N479_23030</name>
</gene>